<evidence type="ECO:0000313" key="1">
    <source>
        <dbReference type="EMBL" id="PKI35963.1"/>
    </source>
</evidence>
<dbReference type="Gene3D" id="3.10.10.10">
    <property type="entry name" value="HIV Type 1 Reverse Transcriptase, subunit A, domain 1"/>
    <property type="match status" value="1"/>
</dbReference>
<dbReference type="Proteomes" id="UP000233551">
    <property type="component" value="Unassembled WGS sequence"/>
</dbReference>
<sequence>MHLIILEKDAQSKRDPHRKLNPTMKEVVMKEILKLLDLRIIYPISDSQWVSPIHLVPKKTRFTLVKNERDELVPTRVQNGWRMLERRTGNLYLCFLDGYLGYYQIVVAPEDQEKTTFTCPFGTFAYRRMPFGLCDALGTFQCCMMTIFSDMI</sequence>
<reference evidence="1 2" key="1">
    <citation type="submission" date="2017-11" db="EMBL/GenBank/DDBJ databases">
        <title>De-novo sequencing of pomegranate (Punica granatum L.) genome.</title>
        <authorList>
            <person name="Akparov Z."/>
            <person name="Amiraslanov A."/>
            <person name="Hajiyeva S."/>
            <person name="Abbasov M."/>
            <person name="Kaur K."/>
            <person name="Hamwieh A."/>
            <person name="Solovyev V."/>
            <person name="Salamov A."/>
            <person name="Braich B."/>
            <person name="Kosarev P."/>
            <person name="Mahmoud A."/>
            <person name="Hajiyev E."/>
            <person name="Babayeva S."/>
            <person name="Izzatullayeva V."/>
            <person name="Mammadov A."/>
            <person name="Mammadov A."/>
            <person name="Sharifova S."/>
            <person name="Ojaghi J."/>
            <person name="Eynullazada K."/>
            <person name="Bayramov B."/>
            <person name="Abdulazimova A."/>
            <person name="Shahmuradov I."/>
        </authorList>
    </citation>
    <scope>NUCLEOTIDE SEQUENCE [LARGE SCALE GENOMIC DNA]</scope>
    <source>
        <strain evidence="2">cv. AG2017</strain>
        <tissue evidence="1">Leaf</tissue>
    </source>
</reference>
<evidence type="ECO:0008006" key="3">
    <source>
        <dbReference type="Google" id="ProtNLM"/>
    </source>
</evidence>
<comment type="caution">
    <text evidence="1">The sequence shown here is derived from an EMBL/GenBank/DDBJ whole genome shotgun (WGS) entry which is preliminary data.</text>
</comment>
<keyword evidence="2" id="KW-1185">Reference proteome</keyword>
<dbReference type="CDD" id="cd01647">
    <property type="entry name" value="RT_LTR"/>
    <property type="match status" value="1"/>
</dbReference>
<evidence type="ECO:0000313" key="2">
    <source>
        <dbReference type="Proteomes" id="UP000233551"/>
    </source>
</evidence>
<gene>
    <name evidence="1" type="ORF">CRG98_043645</name>
</gene>
<dbReference type="AlphaFoldDB" id="A0A2I0HWG2"/>
<dbReference type="STRING" id="22663.A0A2I0HWG2"/>
<dbReference type="PANTHER" id="PTHR24559:SF444">
    <property type="entry name" value="REVERSE TRANSCRIPTASE DOMAIN-CONTAINING PROTEIN"/>
    <property type="match status" value="1"/>
</dbReference>
<organism evidence="1 2">
    <name type="scientific">Punica granatum</name>
    <name type="common">Pomegranate</name>
    <dbReference type="NCBI Taxonomy" id="22663"/>
    <lineage>
        <taxon>Eukaryota</taxon>
        <taxon>Viridiplantae</taxon>
        <taxon>Streptophyta</taxon>
        <taxon>Embryophyta</taxon>
        <taxon>Tracheophyta</taxon>
        <taxon>Spermatophyta</taxon>
        <taxon>Magnoliopsida</taxon>
        <taxon>eudicotyledons</taxon>
        <taxon>Gunneridae</taxon>
        <taxon>Pentapetalae</taxon>
        <taxon>rosids</taxon>
        <taxon>malvids</taxon>
        <taxon>Myrtales</taxon>
        <taxon>Lythraceae</taxon>
        <taxon>Punica</taxon>
    </lineage>
</organism>
<name>A0A2I0HWG2_PUNGR</name>
<dbReference type="EMBL" id="PGOL01005084">
    <property type="protein sequence ID" value="PKI35963.1"/>
    <property type="molecule type" value="Genomic_DNA"/>
</dbReference>
<accession>A0A2I0HWG2</accession>
<proteinExistence type="predicted"/>
<dbReference type="InterPro" id="IPR053134">
    <property type="entry name" value="RNA-dir_DNA_polymerase"/>
</dbReference>
<protein>
    <recommendedName>
        <fullName evidence="3">Reverse transcriptase domain-containing protein</fullName>
    </recommendedName>
</protein>
<dbReference type="PANTHER" id="PTHR24559">
    <property type="entry name" value="TRANSPOSON TY3-I GAG-POL POLYPROTEIN"/>
    <property type="match status" value="1"/>
</dbReference>
<dbReference type="InterPro" id="IPR043502">
    <property type="entry name" value="DNA/RNA_pol_sf"/>
</dbReference>
<dbReference type="SUPFAM" id="SSF56672">
    <property type="entry name" value="DNA/RNA polymerases"/>
    <property type="match status" value="1"/>
</dbReference>